<evidence type="ECO:0000313" key="5">
    <source>
        <dbReference type="Proteomes" id="UP000183766"/>
    </source>
</evidence>
<reference evidence="4 5" key="1">
    <citation type="submission" date="2016-10" db="EMBL/GenBank/DDBJ databases">
        <authorList>
            <person name="de Groot N.N."/>
        </authorList>
    </citation>
    <scope>NUCLEOTIDE SEQUENCE [LARGE SCALE GENOMIC DNA]</scope>
    <source>
        <strain evidence="3 5">NLAE-zl-C202</strain>
        <strain evidence="2 4">NLAE-zl-G339</strain>
    </source>
</reference>
<sequence>MTSNSQLPYEFCKESDWNYSFITISGVKYIAYFVDYSVYHPDFDEVYTFSFEPEESTPHPIDPKIAATIVTILQEFFQSKERAMILVCDNIDGKENKRNRLFSRWYTNFKTKDILKFDASATTEGYQLYVSILLSSSHPRKEKLIAAFYELVKNEFYPVE</sequence>
<dbReference type="RefSeq" id="WP_074705252.1">
    <property type="nucleotide sequence ID" value="NZ_CAKOCS010000012.1"/>
</dbReference>
<dbReference type="Proteomes" id="UP000183766">
    <property type="component" value="Unassembled WGS sequence"/>
</dbReference>
<proteinExistence type="predicted"/>
<dbReference type="AlphaFoldDB" id="A0A1H3ZHY8"/>
<name>A0A1H3ZHY8_9BACE</name>
<evidence type="ECO:0000313" key="1">
    <source>
        <dbReference type="EMBL" id="RHK97078.1"/>
    </source>
</evidence>
<dbReference type="Proteomes" id="UP000284417">
    <property type="component" value="Unassembled WGS sequence"/>
</dbReference>
<organism evidence="2 4">
    <name type="scientific">Bacteroides xylanisolvens</name>
    <dbReference type="NCBI Taxonomy" id="371601"/>
    <lineage>
        <taxon>Bacteria</taxon>
        <taxon>Pseudomonadati</taxon>
        <taxon>Bacteroidota</taxon>
        <taxon>Bacteroidia</taxon>
        <taxon>Bacteroidales</taxon>
        <taxon>Bacteroidaceae</taxon>
        <taxon>Bacteroides</taxon>
    </lineage>
</organism>
<reference evidence="1 6" key="2">
    <citation type="submission" date="2018-08" db="EMBL/GenBank/DDBJ databases">
        <title>A genome reference for cultivated species of the human gut microbiota.</title>
        <authorList>
            <person name="Zou Y."/>
            <person name="Xue W."/>
            <person name="Luo G."/>
        </authorList>
    </citation>
    <scope>NUCLEOTIDE SEQUENCE [LARGE SCALE GENOMIC DNA]</scope>
    <source>
        <strain evidence="1 6">AF39-6AC</strain>
    </source>
</reference>
<dbReference type="EMBL" id="QROC01000012">
    <property type="protein sequence ID" value="RHK97078.1"/>
    <property type="molecule type" value="Genomic_DNA"/>
</dbReference>
<gene>
    <name evidence="1" type="ORF">DW042_10850</name>
    <name evidence="2" type="ORF">SAMN04487924_103220</name>
    <name evidence="3" type="ORF">SAMN05216250_13025</name>
</gene>
<protein>
    <submittedName>
        <fullName evidence="2">Uncharacterized protein</fullName>
    </submittedName>
</protein>
<dbReference type="Proteomes" id="UP000183040">
    <property type="component" value="Unassembled WGS sequence"/>
</dbReference>
<evidence type="ECO:0000313" key="4">
    <source>
        <dbReference type="Proteomes" id="UP000183040"/>
    </source>
</evidence>
<dbReference type="EMBL" id="FOUM01000030">
    <property type="protein sequence ID" value="SFN31730.1"/>
    <property type="molecule type" value="Genomic_DNA"/>
</dbReference>
<dbReference type="Pfam" id="PF19666">
    <property type="entry name" value="DUF6169"/>
    <property type="match status" value="1"/>
</dbReference>
<evidence type="ECO:0000313" key="3">
    <source>
        <dbReference type="EMBL" id="SFN31730.1"/>
    </source>
</evidence>
<dbReference type="EMBL" id="FNRP01000003">
    <property type="protein sequence ID" value="SEA23275.1"/>
    <property type="molecule type" value="Genomic_DNA"/>
</dbReference>
<evidence type="ECO:0000313" key="6">
    <source>
        <dbReference type="Proteomes" id="UP000284417"/>
    </source>
</evidence>
<dbReference type="InterPro" id="IPR046167">
    <property type="entry name" value="DUF6169"/>
</dbReference>
<evidence type="ECO:0000313" key="2">
    <source>
        <dbReference type="EMBL" id="SEA23275.1"/>
    </source>
</evidence>
<accession>A0A1H3ZHY8</accession>